<dbReference type="SUPFAM" id="SSF56112">
    <property type="entry name" value="Protein kinase-like (PK-like)"/>
    <property type="match status" value="1"/>
</dbReference>
<dbReference type="STRING" id="504805.SAMN05421505_12738"/>
<keyword evidence="3" id="KW-1185">Reference proteome</keyword>
<sequence length="139" mass="14738">MRHAPLKNTIPRRSHERNGIWPGHPPCSPATRPSLGDFWLAGRLGAGGQGVVYEAYDSDGARVALKVLHGDAADDPALRGRFGKEATAARRVASFCTAKILAVDLEGPKPYIVSSARWPGPLVRSGTGSADPAGWRSSL</sequence>
<gene>
    <name evidence="2" type="ORF">SAMN05421505_12738</name>
</gene>
<accession>A0A1G8GGY4</accession>
<dbReference type="InterPro" id="IPR011009">
    <property type="entry name" value="Kinase-like_dom_sf"/>
</dbReference>
<protein>
    <recommendedName>
        <fullName evidence="4">Protein kinase domain-containing protein</fullName>
    </recommendedName>
</protein>
<proteinExistence type="predicted"/>
<dbReference type="Gene3D" id="3.30.200.20">
    <property type="entry name" value="Phosphorylase Kinase, domain 1"/>
    <property type="match status" value="1"/>
</dbReference>
<evidence type="ECO:0000313" key="3">
    <source>
        <dbReference type="Proteomes" id="UP000198923"/>
    </source>
</evidence>
<dbReference type="Proteomes" id="UP000198923">
    <property type="component" value="Unassembled WGS sequence"/>
</dbReference>
<evidence type="ECO:0000313" key="2">
    <source>
        <dbReference type="EMBL" id="SDH93611.1"/>
    </source>
</evidence>
<dbReference type="OrthoDB" id="3915799at2"/>
<dbReference type="AlphaFoldDB" id="A0A1G8GGY4"/>
<name>A0A1G8GGY4_9ACTN</name>
<reference evidence="2 3" key="1">
    <citation type="submission" date="2016-10" db="EMBL/GenBank/DDBJ databases">
        <authorList>
            <person name="de Groot N.N."/>
        </authorList>
    </citation>
    <scope>NUCLEOTIDE SEQUENCE [LARGE SCALE GENOMIC DNA]</scope>
    <source>
        <strain evidence="2 3">CPCC 201354</strain>
    </source>
</reference>
<feature type="region of interest" description="Disordered" evidence="1">
    <location>
        <begin position="1"/>
        <end position="26"/>
    </location>
</feature>
<organism evidence="2 3">
    <name type="scientific">Sinosporangium album</name>
    <dbReference type="NCBI Taxonomy" id="504805"/>
    <lineage>
        <taxon>Bacteria</taxon>
        <taxon>Bacillati</taxon>
        <taxon>Actinomycetota</taxon>
        <taxon>Actinomycetes</taxon>
        <taxon>Streptosporangiales</taxon>
        <taxon>Streptosporangiaceae</taxon>
        <taxon>Sinosporangium</taxon>
    </lineage>
</organism>
<feature type="compositionally biased region" description="Basic residues" evidence="1">
    <location>
        <begin position="1"/>
        <end position="15"/>
    </location>
</feature>
<evidence type="ECO:0008006" key="4">
    <source>
        <dbReference type="Google" id="ProtNLM"/>
    </source>
</evidence>
<dbReference type="RefSeq" id="WP_093173386.1">
    <property type="nucleotide sequence ID" value="NZ_FNCN01000027.1"/>
</dbReference>
<dbReference type="EMBL" id="FNCN01000027">
    <property type="protein sequence ID" value="SDH93611.1"/>
    <property type="molecule type" value="Genomic_DNA"/>
</dbReference>
<evidence type="ECO:0000256" key="1">
    <source>
        <dbReference type="SAM" id="MobiDB-lite"/>
    </source>
</evidence>